<dbReference type="PROSITE" id="PS50983">
    <property type="entry name" value="FE_B12_PBP"/>
    <property type="match status" value="1"/>
</dbReference>
<organism evidence="7 8">
    <name type="scientific">Streptomyces tremellae</name>
    <dbReference type="NCBI Taxonomy" id="1124239"/>
    <lineage>
        <taxon>Bacteria</taxon>
        <taxon>Bacillati</taxon>
        <taxon>Actinomycetota</taxon>
        <taxon>Actinomycetes</taxon>
        <taxon>Kitasatosporales</taxon>
        <taxon>Streptomycetaceae</taxon>
        <taxon>Streptomyces</taxon>
    </lineage>
</organism>
<name>A0ABP7EI04_9ACTN</name>
<dbReference type="CDD" id="cd01146">
    <property type="entry name" value="FhuD"/>
    <property type="match status" value="1"/>
</dbReference>
<gene>
    <name evidence="7" type="primary">cdtB</name>
    <name evidence="7" type="ORF">GCM10023082_15780</name>
</gene>
<dbReference type="PANTHER" id="PTHR30532:SF1">
    <property type="entry name" value="IRON(3+)-HYDROXAMATE-BINDING PROTEIN FHUD"/>
    <property type="match status" value="1"/>
</dbReference>
<evidence type="ECO:0000313" key="8">
    <source>
        <dbReference type="Proteomes" id="UP001499884"/>
    </source>
</evidence>
<dbReference type="InterPro" id="IPR051313">
    <property type="entry name" value="Bact_iron-sidero_bind"/>
</dbReference>
<keyword evidence="8" id="KW-1185">Reference proteome</keyword>
<accession>A0ABP7EI04</accession>
<proteinExistence type="inferred from homology"/>
<dbReference type="InterPro" id="IPR002491">
    <property type="entry name" value="ABC_transptr_periplasmic_BD"/>
</dbReference>
<dbReference type="Proteomes" id="UP001499884">
    <property type="component" value="Unassembled WGS sequence"/>
</dbReference>
<feature type="signal peptide" evidence="5">
    <location>
        <begin position="1"/>
        <end position="19"/>
    </location>
</feature>
<protein>
    <submittedName>
        <fullName evidence="7">Siderophore ABC transporter substrate-binding protein CdtB</fullName>
    </submittedName>
</protein>
<dbReference type="Pfam" id="PF01497">
    <property type="entry name" value="Peripla_BP_2"/>
    <property type="match status" value="1"/>
</dbReference>
<feature type="domain" description="Fe/B12 periplasmic-binding" evidence="6">
    <location>
        <begin position="56"/>
        <end position="322"/>
    </location>
</feature>
<comment type="similarity">
    <text evidence="2">Belongs to the bacterial solute-binding protein 8 family.</text>
</comment>
<evidence type="ECO:0000256" key="2">
    <source>
        <dbReference type="ARBA" id="ARBA00008814"/>
    </source>
</evidence>
<dbReference type="RefSeq" id="WP_345643047.1">
    <property type="nucleotide sequence ID" value="NZ_BAABEP010000006.1"/>
</dbReference>
<feature type="chain" id="PRO_5047478966" evidence="5">
    <location>
        <begin position="20"/>
        <end position="322"/>
    </location>
</feature>
<evidence type="ECO:0000256" key="3">
    <source>
        <dbReference type="ARBA" id="ARBA00022448"/>
    </source>
</evidence>
<evidence type="ECO:0000256" key="4">
    <source>
        <dbReference type="ARBA" id="ARBA00022729"/>
    </source>
</evidence>
<evidence type="ECO:0000259" key="6">
    <source>
        <dbReference type="PROSITE" id="PS50983"/>
    </source>
</evidence>
<evidence type="ECO:0000256" key="5">
    <source>
        <dbReference type="SAM" id="SignalP"/>
    </source>
</evidence>
<dbReference type="PANTHER" id="PTHR30532">
    <property type="entry name" value="IRON III DICITRATE-BINDING PERIPLASMIC PROTEIN"/>
    <property type="match status" value="1"/>
</dbReference>
<reference evidence="8" key="1">
    <citation type="journal article" date="2019" name="Int. J. Syst. Evol. Microbiol.">
        <title>The Global Catalogue of Microorganisms (GCM) 10K type strain sequencing project: providing services to taxonomists for standard genome sequencing and annotation.</title>
        <authorList>
            <consortium name="The Broad Institute Genomics Platform"/>
            <consortium name="The Broad Institute Genome Sequencing Center for Infectious Disease"/>
            <person name="Wu L."/>
            <person name="Ma J."/>
        </authorList>
    </citation>
    <scope>NUCLEOTIDE SEQUENCE [LARGE SCALE GENOMIC DNA]</scope>
    <source>
        <strain evidence="8">JCM 30846</strain>
    </source>
</reference>
<keyword evidence="4 5" id="KW-0732">Signal</keyword>
<dbReference type="Gene3D" id="3.40.50.1980">
    <property type="entry name" value="Nitrogenase molybdenum iron protein domain"/>
    <property type="match status" value="2"/>
</dbReference>
<dbReference type="SUPFAM" id="SSF53807">
    <property type="entry name" value="Helical backbone' metal receptor"/>
    <property type="match status" value="1"/>
</dbReference>
<keyword evidence="3" id="KW-0813">Transport</keyword>
<evidence type="ECO:0000256" key="1">
    <source>
        <dbReference type="ARBA" id="ARBA00004196"/>
    </source>
</evidence>
<dbReference type="EMBL" id="BAABEP010000006">
    <property type="protein sequence ID" value="GAA3719135.1"/>
    <property type="molecule type" value="Genomic_DNA"/>
</dbReference>
<comment type="caution">
    <text evidence="7">The sequence shown here is derived from an EMBL/GenBank/DDBJ whole genome shotgun (WGS) entry which is preliminary data.</text>
</comment>
<sequence>MRRLLSTAAAATAAALTLAACGSTEPAATASKPAAHKITLTDATGAKITLEGPAKKVVSTEWVVTEDLASLGVRQAGAADVKGYRQYDAVVPLPNTPQDIGTRGEPSMDTVAALAPDLIIATTDLSSSALKQLKKVAPVLELRPGDATDQMGRMKQNLDLIARATGRTAQAAALEKKFDAKLAAGRRKLAAAGLDGTEVAFADGYVASNQVAVRPYTAGSLIGTVNEQLGLKNAWTVKGDKDYGLATTDVEGLTKLGKDTRFVYGSGAGNPFDGALKKNAVWTSLPFVAQRHLATVRSGIWTFGGYGSMTQYVDALVGALAK</sequence>
<dbReference type="PROSITE" id="PS51257">
    <property type="entry name" value="PROKAR_LIPOPROTEIN"/>
    <property type="match status" value="1"/>
</dbReference>
<evidence type="ECO:0000313" key="7">
    <source>
        <dbReference type="EMBL" id="GAA3719135.1"/>
    </source>
</evidence>
<comment type="subcellular location">
    <subcellularLocation>
        <location evidence="1">Cell envelope</location>
    </subcellularLocation>
</comment>